<evidence type="ECO:0000256" key="1">
    <source>
        <dbReference type="SAM" id="Phobius"/>
    </source>
</evidence>
<dbReference type="AlphaFoldDB" id="A0A6C7EAV8"/>
<name>A0A6C7EAV8_ILUCY</name>
<keyword evidence="1" id="KW-0812">Transmembrane</keyword>
<dbReference type="Pfam" id="PF07907">
    <property type="entry name" value="YibE_F"/>
    <property type="match status" value="1"/>
</dbReference>
<protein>
    <recommendedName>
        <fullName evidence="4">YibE/F family protein</fullName>
    </recommendedName>
</protein>
<evidence type="ECO:0000313" key="2">
    <source>
        <dbReference type="EMBL" id="BAN03463.1"/>
    </source>
</evidence>
<evidence type="ECO:0000313" key="3">
    <source>
        <dbReference type="Proteomes" id="UP000011863"/>
    </source>
</evidence>
<gene>
    <name evidence="2" type="ORF">YM304_31490</name>
</gene>
<feature type="transmembrane region" description="Helical" evidence="1">
    <location>
        <begin position="187"/>
        <end position="205"/>
    </location>
</feature>
<sequence length="400" mass="41316">MGHSHAHGDLDAELSIDPTVHRRMWTAVIACLVLVVIGLVALWPGSTDGGDDPLGLAGEPVAAKVNSADVEPCSYDPLLGCRNIEVIPRSGEFADQRLEFEQAIDSPIRDGDSILVDIFVNPDGTVQVYFYDFERSTSMLLLLLVFVAAIVVLGRWRGVGALAGLAASLVVILAFVLPALLEGTNAVAVAVVAAGAIAFIALFLAHGINLATAAALLSSIASLAITALLAWVFVVACKLTGLADESIGFLGALGGDIDPRGLLLAGIVIGSLGVLDDVTVTQVSAVWELKHARPEAEFTELYGRAVRIGRDHISSTVNTLFLAYAGASLPLLLLFSEAGQSISSVATREIVAVEIVRALVGSIGLVASVPISTALAAAVVASGTAPTDADADDPERDATA</sequence>
<feature type="transmembrane region" description="Helical" evidence="1">
    <location>
        <begin position="212"/>
        <end position="234"/>
    </location>
</feature>
<dbReference type="Proteomes" id="UP000011863">
    <property type="component" value="Chromosome"/>
</dbReference>
<feature type="transmembrane region" description="Helical" evidence="1">
    <location>
        <begin position="136"/>
        <end position="154"/>
    </location>
</feature>
<dbReference type="OrthoDB" id="5846312at2"/>
<organism evidence="2 3">
    <name type="scientific">Ilumatobacter coccineus (strain NBRC 103263 / KCTC 29153 / YM16-304)</name>
    <dbReference type="NCBI Taxonomy" id="1313172"/>
    <lineage>
        <taxon>Bacteria</taxon>
        <taxon>Bacillati</taxon>
        <taxon>Actinomycetota</taxon>
        <taxon>Acidimicrobiia</taxon>
        <taxon>Acidimicrobiales</taxon>
        <taxon>Ilumatobacteraceae</taxon>
        <taxon>Ilumatobacter</taxon>
    </lineage>
</organism>
<dbReference type="PANTHER" id="PTHR41771:SF1">
    <property type="entry name" value="MEMBRANE PROTEIN"/>
    <property type="match status" value="1"/>
</dbReference>
<dbReference type="EMBL" id="AP012057">
    <property type="protein sequence ID" value="BAN03463.1"/>
    <property type="molecule type" value="Genomic_DNA"/>
</dbReference>
<dbReference type="PANTHER" id="PTHR41771">
    <property type="entry name" value="MEMBRANE PROTEIN-RELATED"/>
    <property type="match status" value="1"/>
</dbReference>
<dbReference type="RefSeq" id="WP_015442710.1">
    <property type="nucleotide sequence ID" value="NC_020520.1"/>
</dbReference>
<dbReference type="KEGG" id="aym:YM304_31490"/>
<keyword evidence="1" id="KW-1133">Transmembrane helix</keyword>
<keyword evidence="3" id="KW-1185">Reference proteome</keyword>
<evidence type="ECO:0008006" key="4">
    <source>
        <dbReference type="Google" id="ProtNLM"/>
    </source>
</evidence>
<feature type="transmembrane region" description="Helical" evidence="1">
    <location>
        <begin position="24"/>
        <end position="43"/>
    </location>
</feature>
<reference evidence="2 3" key="1">
    <citation type="journal article" date="2013" name="Int. J. Syst. Evol. Microbiol.">
        <title>Ilumatobacter nonamiense sp. nov. and Ilumatobacter coccineum sp. nov., isolated from seashore sand.</title>
        <authorList>
            <person name="Matsumoto A."/>
            <person name="Kasai H."/>
            <person name="Matsuo Y."/>
            <person name="Shizuri Y."/>
            <person name="Ichikawa N."/>
            <person name="Fujita N."/>
            <person name="Omura S."/>
            <person name="Takahashi Y."/>
        </authorList>
    </citation>
    <scope>NUCLEOTIDE SEQUENCE [LARGE SCALE GENOMIC DNA]</scope>
    <source>
        <strain evidence="3">NBRC 103263 / KCTC 29153 / YM16-304</strain>
    </source>
</reference>
<accession>A0A6C7EAV8</accession>
<feature type="transmembrane region" description="Helical" evidence="1">
    <location>
        <begin position="161"/>
        <end position="181"/>
    </location>
</feature>
<proteinExistence type="predicted"/>
<dbReference type="InterPro" id="IPR012507">
    <property type="entry name" value="YibE_F"/>
</dbReference>
<keyword evidence="1" id="KW-0472">Membrane</keyword>